<keyword evidence="3" id="KW-0216">Detoxification</keyword>
<keyword evidence="5" id="KW-0288">FMN</keyword>
<proteinExistence type="inferred from homology"/>
<dbReference type="SUPFAM" id="SSF51412">
    <property type="entry name" value="Inosine monophosphate dehydrogenase (IMPDH)"/>
    <property type="match status" value="1"/>
</dbReference>
<evidence type="ECO:0000256" key="7">
    <source>
        <dbReference type="ARBA" id="ARBA00023033"/>
    </source>
</evidence>
<evidence type="ECO:0000256" key="3">
    <source>
        <dbReference type="ARBA" id="ARBA00022575"/>
    </source>
</evidence>
<evidence type="ECO:0000256" key="8">
    <source>
        <dbReference type="ARBA" id="ARBA00031155"/>
    </source>
</evidence>
<evidence type="ECO:0000256" key="5">
    <source>
        <dbReference type="ARBA" id="ARBA00022643"/>
    </source>
</evidence>
<keyword evidence="7 10" id="KW-0503">Monooxygenase</keyword>
<dbReference type="PANTHER" id="PTHR42747">
    <property type="entry name" value="NITRONATE MONOOXYGENASE-RELATED"/>
    <property type="match status" value="1"/>
</dbReference>
<evidence type="ECO:0000256" key="9">
    <source>
        <dbReference type="ARBA" id="ARBA00049401"/>
    </source>
</evidence>
<dbReference type="InterPro" id="IPR013785">
    <property type="entry name" value="Aldolase_TIM"/>
</dbReference>
<accession>A0ABX0RUY6</accession>
<dbReference type="RefSeq" id="WP_166934640.1">
    <property type="nucleotide sequence ID" value="NZ_VWXC01000012.1"/>
</dbReference>
<evidence type="ECO:0000313" key="11">
    <source>
        <dbReference type="Proteomes" id="UP001515780"/>
    </source>
</evidence>
<dbReference type="EMBL" id="VWXC01000012">
    <property type="protein sequence ID" value="NIG20366.1"/>
    <property type="molecule type" value="Genomic_DNA"/>
</dbReference>
<dbReference type="PANTHER" id="PTHR42747:SF3">
    <property type="entry name" value="NITRONATE MONOOXYGENASE-RELATED"/>
    <property type="match status" value="1"/>
</dbReference>
<dbReference type="InterPro" id="IPR004136">
    <property type="entry name" value="NMO"/>
</dbReference>
<organism evidence="10 11">
    <name type="scientific">Candidatus Pantoea communis</name>
    <dbReference type="NCBI Taxonomy" id="2608354"/>
    <lineage>
        <taxon>Bacteria</taxon>
        <taxon>Pseudomonadati</taxon>
        <taxon>Pseudomonadota</taxon>
        <taxon>Gammaproteobacteria</taxon>
        <taxon>Enterobacterales</taxon>
        <taxon>Erwiniaceae</taxon>
        <taxon>Pantoea</taxon>
    </lineage>
</organism>
<evidence type="ECO:0000256" key="1">
    <source>
        <dbReference type="ARBA" id="ARBA00001917"/>
    </source>
</evidence>
<evidence type="ECO:0000313" key="10">
    <source>
        <dbReference type="EMBL" id="NIG20366.1"/>
    </source>
</evidence>
<keyword evidence="6" id="KW-0560">Oxidoreductase</keyword>
<evidence type="ECO:0000256" key="6">
    <source>
        <dbReference type="ARBA" id="ARBA00023002"/>
    </source>
</evidence>
<keyword evidence="11" id="KW-1185">Reference proteome</keyword>
<name>A0ABX0RUY6_9GAMM</name>
<evidence type="ECO:0000256" key="4">
    <source>
        <dbReference type="ARBA" id="ARBA00022630"/>
    </source>
</evidence>
<comment type="caution">
    <text evidence="10">The sequence shown here is derived from an EMBL/GenBank/DDBJ whole genome shotgun (WGS) entry which is preliminary data.</text>
</comment>
<comment type="catalytic activity">
    <reaction evidence="9">
        <text>3 propionate 3-nitronate + 3 O2 + H2O = 3 3-oxopropanoate + 2 nitrate + nitrite + H2O2 + 3 H(+)</text>
        <dbReference type="Rhea" id="RHEA:57332"/>
        <dbReference type="ChEBI" id="CHEBI:15377"/>
        <dbReference type="ChEBI" id="CHEBI:15378"/>
        <dbReference type="ChEBI" id="CHEBI:15379"/>
        <dbReference type="ChEBI" id="CHEBI:16240"/>
        <dbReference type="ChEBI" id="CHEBI:16301"/>
        <dbReference type="ChEBI" id="CHEBI:17632"/>
        <dbReference type="ChEBI" id="CHEBI:33190"/>
        <dbReference type="ChEBI" id="CHEBI:136067"/>
    </reaction>
</comment>
<comment type="cofactor">
    <cofactor evidence="1">
        <name>FMN</name>
        <dbReference type="ChEBI" id="CHEBI:58210"/>
    </cofactor>
</comment>
<sequence>MTNALCQALQLEYPLIQAPMAGVSTPEMAAAVTNAGALGSIGVGASTPEQAAVMIAQTQALTRGPINVNLFCHAPAVRDVEREQAWINRFAPLFARYEAELPSTLSEIYQTFLNNDAMLNVIEQAAPAAVSFHFGIPSSAVIQRLKERGIVLLATATSVAEALTIARSGIDFIVAQGIEAGGHRGHFDPQAFDHQMSTFTLVQAIRQQTSHPVIAAGGIMEGSGIAAMLQLGATGVQLGSAFVLCPESAANTAYRAAMKQASATGTELTAAISGRQARCLRNDFCDFSRDFATSDVPDYPLTYSLGKALAAAATAKQHHGFGAQWAGQGAALAREMPAGELVSLLMNKWQS</sequence>
<reference evidence="10 11" key="1">
    <citation type="journal article" date="2019" name="bioRxiv">
        <title>Bacteria contribute to plant secondary compound degradation in a generalist herbivore system.</title>
        <authorList>
            <person name="Francoeur C.B."/>
            <person name="Khadempour L."/>
            <person name="Moreira-Soto R.D."/>
            <person name="Gotting K."/>
            <person name="Book A.J."/>
            <person name="Pinto-Tomas A.A."/>
            <person name="Keefover-Ring K."/>
            <person name="Currie C.R."/>
        </authorList>
    </citation>
    <scope>NUCLEOTIDE SEQUENCE [LARGE SCALE GENOMIC DNA]</scope>
    <source>
        <strain evidence="10">Al-1710</strain>
    </source>
</reference>
<dbReference type="Gene3D" id="3.20.20.70">
    <property type="entry name" value="Aldolase class I"/>
    <property type="match status" value="1"/>
</dbReference>
<comment type="similarity">
    <text evidence="2">Belongs to the nitronate monooxygenase family. NMO class I subfamily.</text>
</comment>
<gene>
    <name evidence="10" type="ORF">F3J37_16960</name>
</gene>
<dbReference type="GO" id="GO:0004497">
    <property type="term" value="F:monooxygenase activity"/>
    <property type="evidence" value="ECO:0007669"/>
    <property type="project" value="UniProtKB-KW"/>
</dbReference>
<dbReference type="Proteomes" id="UP001515780">
    <property type="component" value="Unassembled WGS sequence"/>
</dbReference>
<dbReference type="CDD" id="cd04730">
    <property type="entry name" value="NPD_like"/>
    <property type="match status" value="1"/>
</dbReference>
<dbReference type="Pfam" id="PF03060">
    <property type="entry name" value="NMO"/>
    <property type="match status" value="1"/>
</dbReference>
<evidence type="ECO:0000256" key="2">
    <source>
        <dbReference type="ARBA" id="ARBA00009881"/>
    </source>
</evidence>
<keyword evidence="4" id="KW-0285">Flavoprotein</keyword>
<protein>
    <recommendedName>
        <fullName evidence="8">Propionate 3-nitronate monooxygenase</fullName>
    </recommendedName>
</protein>